<accession>A0A1D2VNJ3</accession>
<gene>
    <name evidence="1" type="ORF">ASCRUDRAFT_127302</name>
</gene>
<name>A0A1D2VNJ3_9ASCO</name>
<dbReference type="RefSeq" id="XP_020049432.1">
    <property type="nucleotide sequence ID" value="XM_020188971.1"/>
</dbReference>
<proteinExistence type="predicted"/>
<reference evidence="2" key="1">
    <citation type="submission" date="2016-05" db="EMBL/GenBank/DDBJ databases">
        <title>Comparative genomics of biotechnologically important yeasts.</title>
        <authorList>
            <consortium name="DOE Joint Genome Institute"/>
            <person name="Riley R."/>
            <person name="Haridas S."/>
            <person name="Wolfe K.H."/>
            <person name="Lopes M.R."/>
            <person name="Hittinger C.T."/>
            <person name="Goker M."/>
            <person name="Salamov A."/>
            <person name="Wisecaver J."/>
            <person name="Long T.M."/>
            <person name="Aerts A.L."/>
            <person name="Barry K."/>
            <person name="Choi C."/>
            <person name="Clum A."/>
            <person name="Coughlan A.Y."/>
            <person name="Deshpande S."/>
            <person name="Douglass A.P."/>
            <person name="Hanson S.J."/>
            <person name="Klenk H.-P."/>
            <person name="Labutti K."/>
            <person name="Lapidus A."/>
            <person name="Lindquist E."/>
            <person name="Lipzen A."/>
            <person name="Meier-Kolthoff J.P."/>
            <person name="Ohm R.A."/>
            <person name="Otillar R.P."/>
            <person name="Pangilinan J."/>
            <person name="Peng Y."/>
            <person name="Rokas A."/>
            <person name="Rosa C.A."/>
            <person name="Scheuner C."/>
            <person name="Sibirny A.A."/>
            <person name="Slot J.C."/>
            <person name="Stielow J.B."/>
            <person name="Sun H."/>
            <person name="Kurtzman C.P."/>
            <person name="Blackwell M."/>
            <person name="Grigoriev I.V."/>
            <person name="Jeffries T.W."/>
        </authorList>
    </citation>
    <scope>NUCLEOTIDE SEQUENCE [LARGE SCALE GENOMIC DNA]</scope>
    <source>
        <strain evidence="2">DSM 1968</strain>
    </source>
</reference>
<evidence type="ECO:0000313" key="2">
    <source>
        <dbReference type="Proteomes" id="UP000095038"/>
    </source>
</evidence>
<keyword evidence="2" id="KW-1185">Reference proteome</keyword>
<sequence length="132" mass="14393">MSSALFTMIRPMVSKNNGVVRNAKDKFLRDIKDNNSNSSHLSMLPSSSFTNLFPNVEPSSPLVQNSPLLLRSSQTHSQIESVEDLETEIHKRFAGLVVAEFNKAAGAGHLDSRVVHTLSDLESEVCASILVG</sequence>
<organism evidence="1 2">
    <name type="scientific">Ascoidea rubescens DSM 1968</name>
    <dbReference type="NCBI Taxonomy" id="1344418"/>
    <lineage>
        <taxon>Eukaryota</taxon>
        <taxon>Fungi</taxon>
        <taxon>Dikarya</taxon>
        <taxon>Ascomycota</taxon>
        <taxon>Saccharomycotina</taxon>
        <taxon>Saccharomycetes</taxon>
        <taxon>Ascoideaceae</taxon>
        <taxon>Ascoidea</taxon>
    </lineage>
</organism>
<dbReference type="GeneID" id="30962607"/>
<dbReference type="Proteomes" id="UP000095038">
    <property type="component" value="Unassembled WGS sequence"/>
</dbReference>
<dbReference type="EMBL" id="KV454476">
    <property type="protein sequence ID" value="ODV63125.1"/>
    <property type="molecule type" value="Genomic_DNA"/>
</dbReference>
<dbReference type="InParanoid" id="A0A1D2VNJ3"/>
<protein>
    <submittedName>
        <fullName evidence="1">Uncharacterized protein</fullName>
    </submittedName>
</protein>
<dbReference type="AlphaFoldDB" id="A0A1D2VNJ3"/>
<evidence type="ECO:0000313" key="1">
    <source>
        <dbReference type="EMBL" id="ODV63125.1"/>
    </source>
</evidence>